<keyword evidence="1" id="KW-0472">Membrane</keyword>
<feature type="transmembrane region" description="Helical" evidence="1">
    <location>
        <begin position="57"/>
        <end position="77"/>
    </location>
</feature>
<gene>
    <name evidence="2" type="ORF">MKQ68_22670</name>
</gene>
<feature type="transmembrane region" description="Helical" evidence="1">
    <location>
        <begin position="6"/>
        <end position="26"/>
    </location>
</feature>
<dbReference type="RefSeq" id="WP_264281068.1">
    <property type="nucleotide sequence ID" value="NZ_CP107006.1"/>
</dbReference>
<keyword evidence="3" id="KW-1185">Reference proteome</keyword>
<keyword evidence="1" id="KW-1133">Transmembrane helix</keyword>
<evidence type="ECO:0000313" key="3">
    <source>
        <dbReference type="Proteomes" id="UP001162741"/>
    </source>
</evidence>
<accession>A0ABY6IZP1</accession>
<organism evidence="2 3">
    <name type="scientific">Chitinophaga horti</name>
    <dbReference type="NCBI Taxonomy" id="2920382"/>
    <lineage>
        <taxon>Bacteria</taxon>
        <taxon>Pseudomonadati</taxon>
        <taxon>Bacteroidota</taxon>
        <taxon>Chitinophagia</taxon>
        <taxon>Chitinophagales</taxon>
        <taxon>Chitinophagaceae</taxon>
        <taxon>Chitinophaga</taxon>
    </lineage>
</organism>
<reference evidence="2" key="1">
    <citation type="submission" date="2022-10" db="EMBL/GenBank/DDBJ databases">
        <title>Chitinophaga sp. nov., isolated from soil.</title>
        <authorList>
            <person name="Jeon C.O."/>
        </authorList>
    </citation>
    <scope>NUCLEOTIDE SEQUENCE</scope>
    <source>
        <strain evidence="2">R8</strain>
    </source>
</reference>
<dbReference type="Proteomes" id="UP001162741">
    <property type="component" value="Chromosome"/>
</dbReference>
<protein>
    <submittedName>
        <fullName evidence="2">DUF1772 domain-containing protein</fullName>
    </submittedName>
</protein>
<feature type="transmembrane region" description="Helical" evidence="1">
    <location>
        <begin position="83"/>
        <end position="100"/>
    </location>
</feature>
<feature type="transmembrane region" description="Helical" evidence="1">
    <location>
        <begin position="138"/>
        <end position="155"/>
    </location>
</feature>
<name>A0ABY6IZP1_9BACT</name>
<evidence type="ECO:0000313" key="2">
    <source>
        <dbReference type="EMBL" id="UYQ92888.1"/>
    </source>
</evidence>
<keyword evidence="1" id="KW-0812">Transmembrane</keyword>
<proteinExistence type="predicted"/>
<evidence type="ECO:0000256" key="1">
    <source>
        <dbReference type="SAM" id="Phobius"/>
    </source>
</evidence>
<dbReference type="EMBL" id="CP107006">
    <property type="protein sequence ID" value="UYQ92888.1"/>
    <property type="molecule type" value="Genomic_DNA"/>
</dbReference>
<sequence>MILQFVLLIQLLAFGILAGQSFYYLVCFSSVLRDLPAREYILIRQSIDRHIIKPFKITYLVGFFSCLASVCLLLAASFQWRHAWWYAAILFFLFDLLLALKGNNPINKEIAGWNAEHYPADWQVYRDRWAKIFAWRKVLAVGYFILMMIFLVSAMNG</sequence>